<dbReference type="STRING" id="714315.GCA_000516535_01730"/>
<organism evidence="2 3">
    <name type="scientific">Pseudoleptotrichia goodfellowii</name>
    <dbReference type="NCBI Taxonomy" id="157692"/>
    <lineage>
        <taxon>Bacteria</taxon>
        <taxon>Fusobacteriati</taxon>
        <taxon>Fusobacteriota</taxon>
        <taxon>Fusobacteriia</taxon>
        <taxon>Fusobacteriales</taxon>
        <taxon>Leptotrichiaceae</taxon>
        <taxon>Pseudoleptotrichia</taxon>
    </lineage>
</organism>
<gene>
    <name evidence="2" type="ORF">JCM16774_1723</name>
</gene>
<dbReference type="PANTHER" id="PTHR28139:SF1">
    <property type="entry name" value="UPF0768 PROTEIN YBL029C-A"/>
    <property type="match status" value="1"/>
</dbReference>
<proteinExistence type="predicted"/>
<protein>
    <recommendedName>
        <fullName evidence="1">Zinc-ribbon 15 domain-containing protein</fullName>
    </recommendedName>
</protein>
<dbReference type="Proteomes" id="UP000321606">
    <property type="component" value="Chromosome"/>
</dbReference>
<dbReference type="Pfam" id="PF17032">
    <property type="entry name" value="Zn_ribbon_15"/>
    <property type="match status" value="1"/>
</dbReference>
<dbReference type="KEGG" id="lgo:JCM16774_1723"/>
<accession>A0A510JBS9</accession>
<sequence length="73" mass="8528">MFIVFGTKTITKDMGVVGTYECSRCHNVSEWRFMQYRHWFTLFFIPVIPVSGKHEYLQCPVCSQAYSVPKDGE</sequence>
<dbReference type="InterPro" id="IPR031493">
    <property type="entry name" value="Zinc_ribbon_15"/>
</dbReference>
<evidence type="ECO:0000313" key="3">
    <source>
        <dbReference type="Proteomes" id="UP000321606"/>
    </source>
</evidence>
<dbReference type="AlphaFoldDB" id="A0A510JBS9"/>
<dbReference type="RefSeq" id="WP_006808148.1">
    <property type="nucleotide sequence ID" value="NZ_AP019822.1"/>
</dbReference>
<dbReference type="OrthoDB" id="166721at2"/>
<reference evidence="2 3" key="1">
    <citation type="submission" date="2019-07" db="EMBL/GenBank/DDBJ databases">
        <title>Complete Genome Sequence of Leptotrichia goodfellowii Strain JCM 16774.</title>
        <authorList>
            <person name="Watanabe S."/>
            <person name="Cui L."/>
        </authorList>
    </citation>
    <scope>NUCLEOTIDE SEQUENCE [LARGE SCALE GENOMIC DNA]</scope>
    <source>
        <strain evidence="2 3">JCM16774</strain>
    </source>
</reference>
<evidence type="ECO:0000259" key="1">
    <source>
        <dbReference type="Pfam" id="PF17032"/>
    </source>
</evidence>
<feature type="domain" description="Zinc-ribbon 15" evidence="1">
    <location>
        <begin position="21"/>
        <end position="67"/>
    </location>
</feature>
<evidence type="ECO:0000313" key="2">
    <source>
        <dbReference type="EMBL" id="BBM36778.1"/>
    </source>
</evidence>
<name>A0A510JBS9_9FUSO</name>
<dbReference type="PANTHER" id="PTHR28139">
    <property type="entry name" value="UPF0768 PROTEIN YBL029C-A"/>
    <property type="match status" value="1"/>
</dbReference>
<dbReference type="EMBL" id="AP019822">
    <property type="protein sequence ID" value="BBM36778.1"/>
    <property type="molecule type" value="Genomic_DNA"/>
</dbReference>